<proteinExistence type="predicted"/>
<evidence type="ECO:0000256" key="3">
    <source>
        <dbReference type="ARBA" id="ARBA00022723"/>
    </source>
</evidence>
<keyword evidence="2" id="KW-0235">DNA replication</keyword>
<keyword evidence="5" id="KW-0862">Zinc</keyword>
<dbReference type="InterPro" id="IPR040498">
    <property type="entry name" value="PriA_CRR"/>
</dbReference>
<keyword evidence="6" id="KW-0067">ATP-binding</keyword>
<evidence type="ECO:0000313" key="10">
    <source>
        <dbReference type="Proteomes" id="UP000004828"/>
    </source>
</evidence>
<accession>C7GGL2</accession>
<keyword evidence="9" id="KW-0378">Hydrolase</keyword>
<keyword evidence="4" id="KW-0547">Nucleotide-binding</keyword>
<dbReference type="InterPro" id="IPR041236">
    <property type="entry name" value="PriA_C"/>
</dbReference>
<dbReference type="GO" id="GO:0006270">
    <property type="term" value="P:DNA replication initiation"/>
    <property type="evidence" value="ECO:0007669"/>
    <property type="project" value="TreeGrafter"/>
</dbReference>
<dbReference type="PANTHER" id="PTHR30580">
    <property type="entry name" value="PRIMOSOMAL PROTEIN N"/>
    <property type="match status" value="1"/>
</dbReference>
<comment type="caution">
    <text evidence="9">The sequence shown here is derived from an EMBL/GenBank/DDBJ whole genome shotgun (WGS) entry which is preliminary data.</text>
</comment>
<dbReference type="Pfam" id="PF18319">
    <property type="entry name" value="Zn_ribbon_PriA"/>
    <property type="match status" value="1"/>
</dbReference>
<dbReference type="GO" id="GO:0003677">
    <property type="term" value="F:DNA binding"/>
    <property type="evidence" value="ECO:0007669"/>
    <property type="project" value="UniProtKB-KW"/>
</dbReference>
<dbReference type="InterPro" id="IPR005259">
    <property type="entry name" value="PriA"/>
</dbReference>
<dbReference type="GO" id="GO:0005524">
    <property type="term" value="F:ATP binding"/>
    <property type="evidence" value="ECO:0007669"/>
    <property type="project" value="UniProtKB-KW"/>
</dbReference>
<dbReference type="EC" id="3.6.1.-" evidence="9"/>
<dbReference type="Pfam" id="PF18074">
    <property type="entry name" value="PriA_C"/>
    <property type="match status" value="1"/>
</dbReference>
<evidence type="ECO:0000256" key="4">
    <source>
        <dbReference type="ARBA" id="ARBA00022741"/>
    </source>
</evidence>
<dbReference type="CDD" id="cd18804">
    <property type="entry name" value="SF2_C_priA"/>
    <property type="match status" value="1"/>
</dbReference>
<dbReference type="GO" id="GO:0006269">
    <property type="term" value="P:DNA replication, synthesis of primer"/>
    <property type="evidence" value="ECO:0007669"/>
    <property type="project" value="UniProtKB-KW"/>
</dbReference>
<dbReference type="GO" id="GO:0043138">
    <property type="term" value="F:3'-5' DNA helicase activity"/>
    <property type="evidence" value="ECO:0007669"/>
    <property type="project" value="TreeGrafter"/>
</dbReference>
<dbReference type="GO" id="GO:0006302">
    <property type="term" value="P:double-strand break repair"/>
    <property type="evidence" value="ECO:0007669"/>
    <property type="project" value="InterPro"/>
</dbReference>
<dbReference type="PROSITE" id="PS51194">
    <property type="entry name" value="HELICASE_CTER"/>
    <property type="match status" value="1"/>
</dbReference>
<evidence type="ECO:0000256" key="7">
    <source>
        <dbReference type="ARBA" id="ARBA00023125"/>
    </source>
</evidence>
<dbReference type="GO" id="GO:0016787">
    <property type="term" value="F:hydrolase activity"/>
    <property type="evidence" value="ECO:0007669"/>
    <property type="project" value="UniProtKB-KW"/>
</dbReference>
<dbReference type="Pfam" id="PF00271">
    <property type="entry name" value="Helicase_C"/>
    <property type="match status" value="1"/>
</dbReference>
<dbReference type="GO" id="GO:0006310">
    <property type="term" value="P:DNA recombination"/>
    <property type="evidence" value="ECO:0007669"/>
    <property type="project" value="InterPro"/>
</dbReference>
<dbReference type="GO" id="GO:0046872">
    <property type="term" value="F:metal ion binding"/>
    <property type="evidence" value="ECO:0007669"/>
    <property type="project" value="UniProtKB-KW"/>
</dbReference>
<sequence length="400" mass="44918">TAIQRAKMTDAVVVLGSATPSLESYYKAENDEYCLLELKHRVQKRPMPLCEIIDLREELRRGNRSILSDRLSELMEDRLKKGEQTMLFINRRGMAGFVSCRACGHVIKCPHCDVSLSQHGSGAATRLVCHYCGYTTIQPGLCPVCGSKYISGFKAGTQKIEQVVKARFPQARVLRMDMDTTRTKDGYEQILSAFSNHEADILIGTQMIVKGHDFPGVTLVGVLAADLSLYISDYRASERTFQLLTQAAGRAGRGDIPGNVIIQTYDPDHYSITTAKEQNYEAFYGQEIEYRKMMRYPPVWNMLYILCASKNEAEASEAAVALMGKIDQIVRENSEKIFPIGPSDAPVAKISDVYRKVIYVKTREYQTLVILKDGLEAFIKDNRLYQNVAVGFDFNPVNGF</sequence>
<dbReference type="InterPro" id="IPR027417">
    <property type="entry name" value="P-loop_NTPase"/>
</dbReference>
<dbReference type="Gene3D" id="3.40.50.300">
    <property type="entry name" value="P-loop containing nucleotide triphosphate hydrolases"/>
    <property type="match status" value="2"/>
</dbReference>
<keyword evidence="1" id="KW-0639">Primosome</keyword>
<evidence type="ECO:0000256" key="5">
    <source>
        <dbReference type="ARBA" id="ARBA00022833"/>
    </source>
</evidence>
<dbReference type="NCBIfam" id="TIGR00595">
    <property type="entry name" value="priA"/>
    <property type="match status" value="1"/>
</dbReference>
<evidence type="ECO:0000313" key="9">
    <source>
        <dbReference type="EMBL" id="EEU99047.1"/>
    </source>
</evidence>
<organism evidence="9 10">
    <name type="scientific">Roseburia intestinalis L1-82</name>
    <dbReference type="NCBI Taxonomy" id="536231"/>
    <lineage>
        <taxon>Bacteria</taxon>
        <taxon>Bacillati</taxon>
        <taxon>Bacillota</taxon>
        <taxon>Clostridia</taxon>
        <taxon>Lachnospirales</taxon>
        <taxon>Lachnospiraceae</taxon>
        <taxon>Roseburia</taxon>
    </lineage>
</organism>
<dbReference type="AlphaFoldDB" id="C7GGL2"/>
<gene>
    <name evidence="9" type="primary">priA</name>
    <name evidence="9" type="ORF">ROSINTL182_09080</name>
</gene>
<dbReference type="SMART" id="SM00490">
    <property type="entry name" value="HELICc"/>
    <property type="match status" value="1"/>
</dbReference>
<evidence type="ECO:0000256" key="2">
    <source>
        <dbReference type="ARBA" id="ARBA00022705"/>
    </source>
</evidence>
<evidence type="ECO:0000256" key="1">
    <source>
        <dbReference type="ARBA" id="ARBA00022515"/>
    </source>
</evidence>
<dbReference type="InterPro" id="IPR001650">
    <property type="entry name" value="Helicase_C-like"/>
</dbReference>
<feature type="non-terminal residue" evidence="9">
    <location>
        <position position="1"/>
    </location>
</feature>
<keyword evidence="7" id="KW-0238">DNA-binding</keyword>
<feature type="domain" description="Helicase C-terminal" evidence="8">
    <location>
        <begin position="136"/>
        <end position="294"/>
    </location>
</feature>
<dbReference type="PANTHER" id="PTHR30580:SF0">
    <property type="entry name" value="PRIMOSOMAL PROTEIN N"/>
    <property type="match status" value="1"/>
</dbReference>
<reference evidence="9 10" key="1">
    <citation type="submission" date="2009-08" db="EMBL/GenBank/DDBJ databases">
        <authorList>
            <person name="Weinstock G."/>
            <person name="Sodergren E."/>
            <person name="Clifton S."/>
            <person name="Fulton L."/>
            <person name="Fulton B."/>
            <person name="Courtney L."/>
            <person name="Fronick C."/>
            <person name="Harrison M."/>
            <person name="Strong C."/>
            <person name="Farmer C."/>
            <person name="Delahaunty K."/>
            <person name="Markovic C."/>
            <person name="Hall O."/>
            <person name="Minx P."/>
            <person name="Tomlinson C."/>
            <person name="Mitreva M."/>
            <person name="Nelson J."/>
            <person name="Hou S."/>
            <person name="Wollam A."/>
            <person name="Pepin K.H."/>
            <person name="Johnson M."/>
            <person name="Bhonagiri V."/>
            <person name="Nash W.E."/>
            <person name="Warren W."/>
            <person name="Chinwalla A."/>
            <person name="Mardis E.R."/>
            <person name="Wilson R.K."/>
        </authorList>
    </citation>
    <scope>NUCLEOTIDE SEQUENCE [LARGE SCALE GENOMIC DNA]</scope>
    <source>
        <strain evidence="9 10">L1-82</strain>
    </source>
</reference>
<dbReference type="Proteomes" id="UP000004828">
    <property type="component" value="Unassembled WGS sequence"/>
</dbReference>
<dbReference type="HOGENOM" id="CLU_013353_4_2_9"/>
<name>C7GGL2_9FIRM</name>
<evidence type="ECO:0000256" key="6">
    <source>
        <dbReference type="ARBA" id="ARBA00022840"/>
    </source>
</evidence>
<dbReference type="SUPFAM" id="SSF52540">
    <property type="entry name" value="P-loop containing nucleoside triphosphate hydrolases"/>
    <property type="match status" value="1"/>
</dbReference>
<protein>
    <submittedName>
        <fullName evidence="9">Primosomal protein N</fullName>
        <ecNumber evidence="9">3.6.1.-</ecNumber>
    </submittedName>
</protein>
<dbReference type="GO" id="GO:1990077">
    <property type="term" value="C:primosome complex"/>
    <property type="evidence" value="ECO:0007669"/>
    <property type="project" value="UniProtKB-KW"/>
</dbReference>
<evidence type="ECO:0000259" key="8">
    <source>
        <dbReference type="PROSITE" id="PS51194"/>
    </source>
</evidence>
<dbReference type="EMBL" id="ABYJ02000249">
    <property type="protein sequence ID" value="EEU99047.1"/>
    <property type="molecule type" value="Genomic_DNA"/>
</dbReference>
<dbReference type="RefSeq" id="WP_006859154.1">
    <property type="nucleotide sequence ID" value="NZ_GG692753.1"/>
</dbReference>
<keyword evidence="3" id="KW-0479">Metal-binding</keyword>